<sequence length="395" mass="42853">MMKNCKIVSCGKKTAVMALAVSVGAMLMTGCSTSASASGSTASAGKPVVTVWAGGSDNVRVQFEKQIQQFNASQDQYTAELQFITSGTGAQGLFERVVAAKKAGQTDTDYDVIELGGDEVTKYVDEGGEDFFVPLDKSKIPNIDTLQVESTFRNDLVMPYRGTTVVLAYNSETVENPPETAEELYQWIKEHPGRFAYNTPSSGGAGGSFVTTSIYNFMDESALTSSDPANKEQWGQGFELLKELHPYMYKSSGKVVYPNKNQGTLDLLANKEVDMIPAWADMAITQMKQGTLPESIKITQIDPSFTGSPVVLGIPSIGSDQDGAYAFLNYMLTPEAQNIALDSMAAIPVIDFGLLDQELTKTIEDLKIEEFRIGSLGNLGTELYEEWDSQIGTLE</sequence>
<dbReference type="PANTHER" id="PTHR42779">
    <property type="entry name" value="PROTEIN YNJB"/>
    <property type="match status" value="1"/>
</dbReference>
<reference evidence="2 3" key="1">
    <citation type="submission" date="2020-08" db="EMBL/GenBank/DDBJ databases">
        <title>Genome public.</title>
        <authorList>
            <person name="Liu C."/>
            <person name="Sun Q."/>
        </authorList>
    </citation>
    <scope>NUCLEOTIDE SEQUENCE [LARGE SCALE GENOMIC DNA]</scope>
    <source>
        <strain evidence="2 3">BX10</strain>
    </source>
</reference>
<organism evidence="2 3">
    <name type="scientific">Enterocloster hominis</name>
    <name type="common">ex Liu et al. 2021</name>
    <dbReference type="NCBI Taxonomy" id="2763663"/>
    <lineage>
        <taxon>Bacteria</taxon>
        <taxon>Bacillati</taxon>
        <taxon>Bacillota</taxon>
        <taxon>Clostridia</taxon>
        <taxon>Lachnospirales</taxon>
        <taxon>Lachnospiraceae</taxon>
        <taxon>Enterocloster</taxon>
    </lineage>
</organism>
<comment type="caution">
    <text evidence="2">The sequence shown here is derived from an EMBL/GenBank/DDBJ whole genome shotgun (WGS) entry which is preliminary data.</text>
</comment>
<dbReference type="Proteomes" id="UP000647491">
    <property type="component" value="Unassembled WGS sequence"/>
</dbReference>
<evidence type="ECO:0000313" key="2">
    <source>
        <dbReference type="EMBL" id="MBC8598027.1"/>
    </source>
</evidence>
<dbReference type="Pfam" id="PF13416">
    <property type="entry name" value="SBP_bac_8"/>
    <property type="match status" value="1"/>
</dbReference>
<feature type="chain" id="PRO_5045478978" evidence="1">
    <location>
        <begin position="38"/>
        <end position="395"/>
    </location>
</feature>
<accession>A0ABR7NPH7</accession>
<dbReference type="SUPFAM" id="SSF53850">
    <property type="entry name" value="Periplasmic binding protein-like II"/>
    <property type="match status" value="1"/>
</dbReference>
<dbReference type="InterPro" id="IPR006059">
    <property type="entry name" value="SBP"/>
</dbReference>
<dbReference type="EMBL" id="JACRTJ010000005">
    <property type="protein sequence ID" value="MBC8598027.1"/>
    <property type="molecule type" value="Genomic_DNA"/>
</dbReference>
<protein>
    <submittedName>
        <fullName evidence="2">Extracellular solute-binding protein</fullName>
    </submittedName>
</protein>
<proteinExistence type="predicted"/>
<dbReference type="RefSeq" id="WP_158359211.1">
    <property type="nucleotide sequence ID" value="NZ_JACRTJ010000005.1"/>
</dbReference>
<name>A0ABR7NPH7_9FIRM</name>
<evidence type="ECO:0000313" key="3">
    <source>
        <dbReference type="Proteomes" id="UP000647491"/>
    </source>
</evidence>
<keyword evidence="1" id="KW-0732">Signal</keyword>
<evidence type="ECO:0000256" key="1">
    <source>
        <dbReference type="SAM" id="SignalP"/>
    </source>
</evidence>
<keyword evidence="3" id="KW-1185">Reference proteome</keyword>
<dbReference type="PROSITE" id="PS51257">
    <property type="entry name" value="PROKAR_LIPOPROTEIN"/>
    <property type="match status" value="1"/>
</dbReference>
<dbReference type="Gene3D" id="3.40.190.10">
    <property type="entry name" value="Periplasmic binding protein-like II"/>
    <property type="match status" value="2"/>
</dbReference>
<feature type="signal peptide" evidence="1">
    <location>
        <begin position="1"/>
        <end position="37"/>
    </location>
</feature>
<dbReference type="PANTHER" id="PTHR42779:SF1">
    <property type="entry name" value="PROTEIN YNJB"/>
    <property type="match status" value="1"/>
</dbReference>
<gene>
    <name evidence="2" type="ORF">H8708_02085</name>
</gene>